<dbReference type="EMBL" id="CP046920">
    <property type="protein sequence ID" value="QIM47379.1"/>
    <property type="molecule type" value="Genomic_DNA"/>
</dbReference>
<gene>
    <name evidence="4" type="ORF">GPZ88_09890</name>
</gene>
<dbReference type="KEGG" id="srum:GPZ88_09890"/>
<dbReference type="RefSeq" id="WP_157328702.1">
    <property type="nucleotide sequence ID" value="NZ_CP046920.1"/>
</dbReference>
<dbReference type="Proteomes" id="UP000503166">
    <property type="component" value="Plasmid p_CNU_G2"/>
</dbReference>
<dbReference type="SUPFAM" id="SSF143990">
    <property type="entry name" value="YbiA-like"/>
    <property type="match status" value="1"/>
</dbReference>
<evidence type="ECO:0000259" key="3">
    <source>
        <dbReference type="Pfam" id="PF08719"/>
    </source>
</evidence>
<evidence type="ECO:0000313" key="5">
    <source>
        <dbReference type="Proteomes" id="UP000503166"/>
    </source>
</evidence>
<feature type="domain" description="NADAR" evidence="3">
    <location>
        <begin position="31"/>
        <end position="164"/>
    </location>
</feature>
<evidence type="ECO:0000256" key="1">
    <source>
        <dbReference type="ARBA" id="ARBA00000022"/>
    </source>
</evidence>
<comment type="catalytic activity">
    <reaction evidence="2">
        <text>2,5-diamino-6-hydroxy-4-(5-phosphoribosylamino)-pyrimidine + H2O = 2,5,6-triamino-4-hydroxypyrimidine + D-ribose 5-phosphate</text>
        <dbReference type="Rhea" id="RHEA:23436"/>
        <dbReference type="ChEBI" id="CHEBI:15377"/>
        <dbReference type="ChEBI" id="CHEBI:58614"/>
        <dbReference type="ChEBI" id="CHEBI:78346"/>
        <dbReference type="ChEBI" id="CHEBI:137796"/>
    </reaction>
</comment>
<dbReference type="Pfam" id="PF08719">
    <property type="entry name" value="NADAR"/>
    <property type="match status" value="1"/>
</dbReference>
<sequence length="165" mass="19500">MSTKETYGRIDSGQYYFWGGPLSLGWCYPFDWKEKHFKCAWQALAYEKSLALNPSLSDNILKDNFSEHARDFYFKMDTNDNIMSWQKEKEEVVAIEILNLISVQHPHFAEQLLDTDPLELIYCGAEDYLSIGLPYWHKSANHMDNWRGDNKYGKWLMSVRENLKK</sequence>
<proteinExistence type="predicted"/>
<dbReference type="InterPro" id="IPR012816">
    <property type="entry name" value="NADAR"/>
</dbReference>
<evidence type="ECO:0000313" key="4">
    <source>
        <dbReference type="EMBL" id="QIM47379.1"/>
    </source>
</evidence>
<name>A0A6G8I2Q6_9STRE</name>
<geneLocation type="plasmid" evidence="5">
    <name>p_cnu_g2</name>
</geneLocation>
<dbReference type="Gene3D" id="1.10.357.40">
    <property type="entry name" value="YbiA-like"/>
    <property type="match status" value="1"/>
</dbReference>
<organism evidence="4 5">
    <name type="scientific">Streptococcus ruminicola</name>
    <dbReference type="NCBI Taxonomy" id="2686210"/>
    <lineage>
        <taxon>Bacteria</taxon>
        <taxon>Bacillati</taxon>
        <taxon>Bacillota</taxon>
        <taxon>Bacilli</taxon>
        <taxon>Lactobacillales</taxon>
        <taxon>Streptococcaceae</taxon>
        <taxon>Streptococcus</taxon>
    </lineage>
</organism>
<accession>A0A6G8I2Q6</accession>
<protein>
    <submittedName>
        <fullName evidence="4">DUF1768 domain-containing protein</fullName>
    </submittedName>
</protein>
<evidence type="ECO:0000256" key="2">
    <source>
        <dbReference type="ARBA" id="ARBA00000751"/>
    </source>
</evidence>
<dbReference type="InterPro" id="IPR037238">
    <property type="entry name" value="YbiA-like_sf"/>
</dbReference>
<comment type="catalytic activity">
    <reaction evidence="1">
        <text>5-amino-6-(5-phospho-D-ribosylamino)uracil + H2O = 5,6-diaminouracil + D-ribose 5-phosphate</text>
        <dbReference type="Rhea" id="RHEA:55020"/>
        <dbReference type="ChEBI" id="CHEBI:15377"/>
        <dbReference type="ChEBI" id="CHEBI:46252"/>
        <dbReference type="ChEBI" id="CHEBI:58453"/>
        <dbReference type="ChEBI" id="CHEBI:78346"/>
    </reaction>
</comment>
<reference evidence="4 5" key="1">
    <citation type="submission" date="2019-12" db="EMBL/GenBank/DDBJ databases">
        <title>Complete genome sequence of Streptococcus sp. CNU G2 isolated frome Bos taurus coreanae.</title>
        <authorList>
            <person name="Park S.Y."/>
            <person name="Kim J.H."/>
            <person name="Seo S.W."/>
        </authorList>
    </citation>
    <scope>NUCLEOTIDE SEQUENCE [LARGE SCALE GENOMIC DNA]</scope>
    <source>
        <strain evidence="4 5">CNU G2</strain>
        <plasmid evidence="5">p_cnu_g2</plasmid>
    </source>
</reference>
<keyword evidence="4" id="KW-0614">Plasmid</keyword>
<dbReference type="AlphaFoldDB" id="A0A6G8I2Q6"/>